<dbReference type="GO" id="GO:0000139">
    <property type="term" value="C:Golgi membrane"/>
    <property type="evidence" value="ECO:0007669"/>
    <property type="project" value="TreeGrafter"/>
</dbReference>
<keyword evidence="3" id="KW-0813">Transport</keyword>
<keyword evidence="11" id="KW-1185">Reference proteome</keyword>
<dbReference type="Pfam" id="PF08449">
    <property type="entry name" value="UAA"/>
    <property type="match status" value="1"/>
</dbReference>
<dbReference type="Proteomes" id="UP000237105">
    <property type="component" value="Unassembled WGS sequence"/>
</dbReference>
<keyword evidence="5 9" id="KW-0812">Transmembrane</keyword>
<evidence type="ECO:0000313" key="11">
    <source>
        <dbReference type="Proteomes" id="UP000237105"/>
    </source>
</evidence>
<protein>
    <submittedName>
        <fullName evidence="10">UAA transporter</fullName>
    </submittedName>
</protein>
<dbReference type="GO" id="GO:0015297">
    <property type="term" value="F:antiporter activity"/>
    <property type="evidence" value="ECO:0007669"/>
    <property type="project" value="UniProtKB-KW"/>
</dbReference>
<keyword evidence="4" id="KW-0050">Antiport</keyword>
<organism evidence="10 11">
    <name type="scientific">Parasponia andersonii</name>
    <name type="common">Sponia andersonii</name>
    <dbReference type="NCBI Taxonomy" id="3476"/>
    <lineage>
        <taxon>Eukaryota</taxon>
        <taxon>Viridiplantae</taxon>
        <taxon>Streptophyta</taxon>
        <taxon>Embryophyta</taxon>
        <taxon>Tracheophyta</taxon>
        <taxon>Spermatophyta</taxon>
        <taxon>Magnoliopsida</taxon>
        <taxon>eudicotyledons</taxon>
        <taxon>Gunneridae</taxon>
        <taxon>Pentapetalae</taxon>
        <taxon>rosids</taxon>
        <taxon>fabids</taxon>
        <taxon>Rosales</taxon>
        <taxon>Cannabaceae</taxon>
        <taxon>Parasponia</taxon>
    </lineage>
</organism>
<dbReference type="GO" id="GO:0046964">
    <property type="term" value="F:3'-phosphoadenosine 5'-phosphosulfate transmembrane transporter activity"/>
    <property type="evidence" value="ECO:0007669"/>
    <property type="project" value="TreeGrafter"/>
</dbReference>
<evidence type="ECO:0000256" key="8">
    <source>
        <dbReference type="SAM" id="MobiDB-lite"/>
    </source>
</evidence>
<dbReference type="SUPFAM" id="SSF103481">
    <property type="entry name" value="Multidrug resistance efflux transporter EmrE"/>
    <property type="match status" value="1"/>
</dbReference>
<evidence type="ECO:0000256" key="3">
    <source>
        <dbReference type="ARBA" id="ARBA00022448"/>
    </source>
</evidence>
<name>A0A2P5B1J0_PARAD</name>
<evidence type="ECO:0000256" key="2">
    <source>
        <dbReference type="ARBA" id="ARBA00008349"/>
    </source>
</evidence>
<dbReference type="InterPro" id="IPR013657">
    <property type="entry name" value="SCL35B1-4/HUT1"/>
</dbReference>
<feature type="transmembrane region" description="Helical" evidence="9">
    <location>
        <begin position="175"/>
        <end position="192"/>
    </location>
</feature>
<feature type="region of interest" description="Disordered" evidence="8">
    <location>
        <begin position="348"/>
        <end position="370"/>
    </location>
</feature>
<feature type="transmembrane region" description="Helical" evidence="9">
    <location>
        <begin position="15"/>
        <end position="36"/>
    </location>
</feature>
<comment type="caution">
    <text evidence="10">The sequence shown here is derived from an EMBL/GenBank/DDBJ whole genome shotgun (WGS) entry which is preliminary data.</text>
</comment>
<dbReference type="STRING" id="3476.A0A2P5B1J0"/>
<dbReference type="OrthoDB" id="1601at2759"/>
<dbReference type="PANTHER" id="PTHR10778">
    <property type="entry name" value="SOLUTE CARRIER FAMILY 35 MEMBER B"/>
    <property type="match status" value="1"/>
</dbReference>
<feature type="transmembrane region" description="Helical" evidence="9">
    <location>
        <begin position="56"/>
        <end position="76"/>
    </location>
</feature>
<sequence>MAEPSLPGGFKENKLLWKGIFAVSGIMTTLVAYGVLQEKIMRVPYGVNKEFFKYSLFLVFCNRITTSAVSACFLLASKKALDPVAPVYKYCLVSVSNILTTTCQYEALKYVSFPVQTLAKCAKMIPVMVWGTIIMQKKYKGPDYFLAFLVTVGCSIFILYPAGSDISPYGRGRENTVWGVSLMIGYLGFDGFTSTFQDKLFKGYDMEIHNQIFYTTSCSCLLSLTGLILQGHLLRAIDFVSRHNDCFLDIVLLSTVSDLYFISSLTGTHKLLFTNDIWLQVATASQFFISYTIRTFGALTFATIMTTRQLVSILLSCLWFSHPLSWEQWIGAVIVFGSLYVKSFLRKAPQKPPPSEETLNGVSSPLKDNP</sequence>
<evidence type="ECO:0000256" key="9">
    <source>
        <dbReference type="SAM" id="Phobius"/>
    </source>
</evidence>
<feature type="transmembrane region" description="Helical" evidence="9">
    <location>
        <begin position="212"/>
        <end position="234"/>
    </location>
</feature>
<accession>A0A2P5B1J0</accession>
<evidence type="ECO:0000256" key="6">
    <source>
        <dbReference type="ARBA" id="ARBA00022989"/>
    </source>
</evidence>
<proteinExistence type="inferred from homology"/>
<reference evidence="11" key="1">
    <citation type="submission" date="2016-06" db="EMBL/GenBank/DDBJ databases">
        <title>Parallel loss of symbiosis genes in relatives of nitrogen-fixing non-legume Parasponia.</title>
        <authorList>
            <person name="Van Velzen R."/>
            <person name="Holmer R."/>
            <person name="Bu F."/>
            <person name="Rutten L."/>
            <person name="Van Zeijl A."/>
            <person name="Liu W."/>
            <person name="Santuari L."/>
            <person name="Cao Q."/>
            <person name="Sharma T."/>
            <person name="Shen D."/>
            <person name="Roswanjaya Y."/>
            <person name="Wardhani T."/>
            <person name="Kalhor M.S."/>
            <person name="Jansen J."/>
            <person name="Van den Hoogen J."/>
            <person name="Gungor B."/>
            <person name="Hartog M."/>
            <person name="Hontelez J."/>
            <person name="Verver J."/>
            <person name="Yang W.-C."/>
            <person name="Schijlen E."/>
            <person name="Repin R."/>
            <person name="Schilthuizen M."/>
            <person name="Schranz E."/>
            <person name="Heidstra R."/>
            <person name="Miyata K."/>
            <person name="Fedorova E."/>
            <person name="Kohlen W."/>
            <person name="Bisseling T."/>
            <person name="Smit S."/>
            <person name="Geurts R."/>
        </authorList>
    </citation>
    <scope>NUCLEOTIDE SEQUENCE [LARGE SCALE GENOMIC DNA]</scope>
    <source>
        <strain evidence="11">cv. WU1-14</strain>
    </source>
</reference>
<dbReference type="EMBL" id="JXTB01000387">
    <property type="protein sequence ID" value="PON42626.1"/>
    <property type="molecule type" value="Genomic_DNA"/>
</dbReference>
<comment type="similarity">
    <text evidence="2">Belongs to the nucleotide-sugar transporter family. UDP-galactose:UMP antiporter (TC 2.A.7.11) subfamily.</text>
</comment>
<feature type="transmembrane region" description="Helical" evidence="9">
    <location>
        <begin position="328"/>
        <end position="345"/>
    </location>
</feature>
<dbReference type="InterPro" id="IPR037185">
    <property type="entry name" value="EmrE-like"/>
</dbReference>
<evidence type="ECO:0000256" key="5">
    <source>
        <dbReference type="ARBA" id="ARBA00022692"/>
    </source>
</evidence>
<evidence type="ECO:0000256" key="7">
    <source>
        <dbReference type="ARBA" id="ARBA00023136"/>
    </source>
</evidence>
<dbReference type="GO" id="GO:0005789">
    <property type="term" value="C:endoplasmic reticulum membrane"/>
    <property type="evidence" value="ECO:0007669"/>
    <property type="project" value="TreeGrafter"/>
</dbReference>
<evidence type="ECO:0000256" key="4">
    <source>
        <dbReference type="ARBA" id="ARBA00022449"/>
    </source>
</evidence>
<keyword evidence="6 9" id="KW-1133">Transmembrane helix</keyword>
<comment type="subcellular location">
    <subcellularLocation>
        <location evidence="1">Membrane</location>
        <topology evidence="1">Multi-pass membrane protein</topology>
    </subcellularLocation>
</comment>
<dbReference type="PANTHER" id="PTHR10778:SF13">
    <property type="entry name" value="ADENOSINE 3'-PHOSPHO 5'-PHOSPHOSULFATE TRANSPORTER 1"/>
    <property type="match status" value="1"/>
</dbReference>
<feature type="transmembrane region" description="Helical" evidence="9">
    <location>
        <begin position="144"/>
        <end position="163"/>
    </location>
</feature>
<evidence type="ECO:0000313" key="10">
    <source>
        <dbReference type="EMBL" id="PON42626.1"/>
    </source>
</evidence>
<dbReference type="AlphaFoldDB" id="A0A2P5B1J0"/>
<keyword evidence="7 9" id="KW-0472">Membrane</keyword>
<gene>
    <name evidence="10" type="ORF">PanWU01x14_280200</name>
</gene>
<evidence type="ECO:0000256" key="1">
    <source>
        <dbReference type="ARBA" id="ARBA00004141"/>
    </source>
</evidence>